<keyword evidence="9" id="KW-0460">Magnesium</keyword>
<dbReference type="InterPro" id="IPR029056">
    <property type="entry name" value="Ribokinase-like"/>
</dbReference>
<comment type="function">
    <text evidence="9">ATP dependent phosphorylation of adenosine and other related nucleoside analogs to monophosphate derivatives.</text>
</comment>
<feature type="non-terminal residue" evidence="12">
    <location>
        <position position="392"/>
    </location>
</feature>
<keyword evidence="9" id="KW-0539">Nucleus</keyword>
<comment type="pathway">
    <text evidence="1 9">Purine metabolism; AMP biosynthesis via salvage pathway; AMP from adenosine: step 1/1.</text>
</comment>
<gene>
    <name evidence="12" type="ORF">PLOB_00024778</name>
</gene>
<evidence type="ECO:0000256" key="3">
    <source>
        <dbReference type="ARBA" id="ARBA00012119"/>
    </source>
</evidence>
<dbReference type="InterPro" id="IPR002173">
    <property type="entry name" value="Carboh/pur_kinase_PfkB_CS"/>
</dbReference>
<keyword evidence="4 9" id="KW-0808">Transferase</keyword>
<keyword evidence="5 9" id="KW-0660">Purine salvage</keyword>
<evidence type="ECO:0000256" key="4">
    <source>
        <dbReference type="ARBA" id="ARBA00022679"/>
    </source>
</evidence>
<dbReference type="EMBL" id="CALNXK010000003">
    <property type="protein sequence ID" value="CAH3034887.1"/>
    <property type="molecule type" value="Genomic_DNA"/>
</dbReference>
<dbReference type="Pfam" id="PF00294">
    <property type="entry name" value="PfkB"/>
    <property type="match status" value="1"/>
</dbReference>
<evidence type="ECO:0000313" key="12">
    <source>
        <dbReference type="EMBL" id="CAH3034887.1"/>
    </source>
</evidence>
<feature type="transmembrane region" description="Helical" evidence="10">
    <location>
        <begin position="157"/>
        <end position="178"/>
    </location>
</feature>
<keyword evidence="10" id="KW-0472">Membrane</keyword>
<evidence type="ECO:0000256" key="8">
    <source>
        <dbReference type="ARBA" id="ARBA00022840"/>
    </source>
</evidence>
<keyword evidence="7 9" id="KW-0418">Kinase</keyword>
<feature type="domain" description="Carbohydrate kinase PfkB" evidence="11">
    <location>
        <begin position="6"/>
        <end position="153"/>
    </location>
</feature>
<keyword evidence="13" id="KW-1185">Reference proteome</keyword>
<comment type="subcellular location">
    <subcellularLocation>
        <location evidence="9">Nucleus</location>
    </subcellularLocation>
</comment>
<dbReference type="Gene3D" id="3.40.1190.20">
    <property type="match status" value="1"/>
</dbReference>
<evidence type="ECO:0000256" key="7">
    <source>
        <dbReference type="ARBA" id="ARBA00022777"/>
    </source>
</evidence>
<evidence type="ECO:0000256" key="6">
    <source>
        <dbReference type="ARBA" id="ARBA00022741"/>
    </source>
</evidence>
<keyword evidence="10" id="KW-0812">Transmembrane</keyword>
<dbReference type="InterPro" id="IPR001805">
    <property type="entry name" value="Adenokinase"/>
</dbReference>
<sequence>MLQRKTRQLFMMNLSAPFLCQVFKKPMMEALPYVDILFGNESEAAVFAKEQDFGTEDVKEIAKKMAELTKVNGSRQRIVVITQGKEPTIVIKDGKVTEYPIIPIKEEDIVDTNGAGDAFVGGFLSQLAQGKPMDECIRCGHYAANYMIQQEITMKSGIILMFILLATASPTGQSVSQSSHALDGNTWPLNRLPLRSDFLLPSFFTVFGSLLTLSLIAMSAKSSVWPKYKAHSQKKTGTKTEQNYFVTPSFVTPLYVNRITQARLRLAQHRVAQVSFTIGLPKDNNSEIATHVDFEIWKKKRQNIRERRKERLAKGPRIDPEKLRKINQEWLLFYGFKNCDIFHMENELDNIVSKVPGVLSEKKKAIQFDSCVSVIYIEKNNTGRRMSRWETP</sequence>
<proteinExistence type="inferred from homology"/>
<organism evidence="12 13">
    <name type="scientific">Porites lobata</name>
    <dbReference type="NCBI Taxonomy" id="104759"/>
    <lineage>
        <taxon>Eukaryota</taxon>
        <taxon>Metazoa</taxon>
        <taxon>Cnidaria</taxon>
        <taxon>Anthozoa</taxon>
        <taxon>Hexacorallia</taxon>
        <taxon>Scleractinia</taxon>
        <taxon>Fungiina</taxon>
        <taxon>Poritidae</taxon>
        <taxon>Porites</taxon>
    </lineage>
</organism>
<reference evidence="12 13" key="1">
    <citation type="submission" date="2022-05" db="EMBL/GenBank/DDBJ databases">
        <authorList>
            <consortium name="Genoscope - CEA"/>
            <person name="William W."/>
        </authorList>
    </citation>
    <scope>NUCLEOTIDE SEQUENCE [LARGE SCALE GENOMIC DNA]</scope>
</reference>
<evidence type="ECO:0000256" key="2">
    <source>
        <dbReference type="ARBA" id="ARBA00010688"/>
    </source>
</evidence>
<evidence type="ECO:0000256" key="10">
    <source>
        <dbReference type="SAM" id="Phobius"/>
    </source>
</evidence>
<protein>
    <recommendedName>
        <fullName evidence="3 9">Adenosine kinase</fullName>
        <shortName evidence="9">AK</shortName>
        <ecNumber evidence="3 9">2.7.1.20</ecNumber>
    </recommendedName>
    <alternativeName>
        <fullName evidence="9">Adenosine 5'-phosphotransferase</fullName>
    </alternativeName>
</protein>
<dbReference type="EC" id="2.7.1.20" evidence="3 9"/>
<dbReference type="SUPFAM" id="SSF53613">
    <property type="entry name" value="Ribokinase-like"/>
    <property type="match status" value="1"/>
</dbReference>
<evidence type="ECO:0000256" key="5">
    <source>
        <dbReference type="ARBA" id="ARBA00022726"/>
    </source>
</evidence>
<keyword evidence="6 9" id="KW-0547">Nucleotide-binding</keyword>
<comment type="cofactor">
    <cofactor evidence="9">
        <name>Mg(2+)</name>
        <dbReference type="ChEBI" id="CHEBI:18420"/>
    </cofactor>
    <text evidence="9">Binds 3 Mg(2+) ions per subunit.</text>
</comment>
<accession>A0ABN8MSJ9</accession>
<keyword evidence="8 9" id="KW-0067">ATP-binding</keyword>
<dbReference type="Proteomes" id="UP001159405">
    <property type="component" value="Unassembled WGS sequence"/>
</dbReference>
<feature type="transmembrane region" description="Helical" evidence="10">
    <location>
        <begin position="198"/>
        <end position="220"/>
    </location>
</feature>
<comment type="caution">
    <text evidence="12">The sequence shown here is derived from an EMBL/GenBank/DDBJ whole genome shotgun (WGS) entry which is preliminary data.</text>
</comment>
<keyword evidence="10" id="KW-1133">Transmembrane helix</keyword>
<dbReference type="PANTHER" id="PTHR45769:SF3">
    <property type="entry name" value="ADENOSINE KINASE"/>
    <property type="match status" value="1"/>
</dbReference>
<dbReference type="PANTHER" id="PTHR45769">
    <property type="entry name" value="ADENOSINE KINASE"/>
    <property type="match status" value="1"/>
</dbReference>
<evidence type="ECO:0000313" key="13">
    <source>
        <dbReference type="Proteomes" id="UP001159405"/>
    </source>
</evidence>
<dbReference type="PROSITE" id="PS00584">
    <property type="entry name" value="PFKB_KINASES_2"/>
    <property type="match status" value="1"/>
</dbReference>
<evidence type="ECO:0000259" key="11">
    <source>
        <dbReference type="Pfam" id="PF00294"/>
    </source>
</evidence>
<evidence type="ECO:0000256" key="9">
    <source>
        <dbReference type="RuleBase" id="RU368116"/>
    </source>
</evidence>
<comment type="subunit">
    <text evidence="9">Monomer.</text>
</comment>
<dbReference type="InterPro" id="IPR011611">
    <property type="entry name" value="PfkB_dom"/>
</dbReference>
<comment type="catalytic activity">
    <reaction evidence="9">
        <text>adenosine + ATP = AMP + ADP + H(+)</text>
        <dbReference type="Rhea" id="RHEA:20824"/>
        <dbReference type="ChEBI" id="CHEBI:15378"/>
        <dbReference type="ChEBI" id="CHEBI:16335"/>
        <dbReference type="ChEBI" id="CHEBI:30616"/>
        <dbReference type="ChEBI" id="CHEBI:456215"/>
        <dbReference type="ChEBI" id="CHEBI:456216"/>
        <dbReference type="EC" id="2.7.1.20"/>
    </reaction>
</comment>
<dbReference type="CDD" id="cd01168">
    <property type="entry name" value="adenosine_kinase"/>
    <property type="match status" value="1"/>
</dbReference>
<name>A0ABN8MSJ9_9CNID</name>
<evidence type="ECO:0000256" key="1">
    <source>
        <dbReference type="ARBA" id="ARBA00004801"/>
    </source>
</evidence>
<comment type="similarity">
    <text evidence="2 9">Belongs to the carbohydrate kinase PfkB family.</text>
</comment>